<dbReference type="InterPro" id="IPR045427">
    <property type="entry name" value="MoxR"/>
</dbReference>
<dbReference type="PANTHER" id="PTHR32204">
    <property type="entry name" value="ATPASE RAVA"/>
    <property type="match status" value="1"/>
</dbReference>
<dbReference type="Proteomes" id="UP000249061">
    <property type="component" value="Unassembled WGS sequence"/>
</dbReference>
<evidence type="ECO:0000313" key="2">
    <source>
        <dbReference type="EMBL" id="PZR16827.1"/>
    </source>
</evidence>
<dbReference type="InterPro" id="IPR027417">
    <property type="entry name" value="P-loop_NTPase"/>
</dbReference>
<dbReference type="EMBL" id="QFQP01000003">
    <property type="protein sequence ID" value="PZR16827.1"/>
    <property type="molecule type" value="Genomic_DNA"/>
</dbReference>
<comment type="caution">
    <text evidence="2">The sequence shown here is derived from an EMBL/GenBank/DDBJ whole genome shotgun (WGS) entry which is preliminary data.</text>
</comment>
<name>A0A2W5TSA8_9BACT</name>
<proteinExistence type="predicted"/>
<dbReference type="Gene3D" id="3.40.50.300">
    <property type="entry name" value="P-loop containing nucleotide triphosphate hydrolases"/>
    <property type="match status" value="1"/>
</dbReference>
<dbReference type="Pfam" id="PF20030">
    <property type="entry name" value="bpMoxR"/>
    <property type="match status" value="1"/>
</dbReference>
<evidence type="ECO:0000313" key="3">
    <source>
        <dbReference type="Proteomes" id="UP000249061"/>
    </source>
</evidence>
<organism evidence="2 3">
    <name type="scientific">Archangium gephyra</name>
    <dbReference type="NCBI Taxonomy" id="48"/>
    <lineage>
        <taxon>Bacteria</taxon>
        <taxon>Pseudomonadati</taxon>
        <taxon>Myxococcota</taxon>
        <taxon>Myxococcia</taxon>
        <taxon>Myxococcales</taxon>
        <taxon>Cystobacterineae</taxon>
        <taxon>Archangiaceae</taxon>
        <taxon>Archangium</taxon>
    </lineage>
</organism>
<gene>
    <name evidence="2" type="ORF">DI536_05785</name>
</gene>
<feature type="domain" description="MoxR" evidence="1">
    <location>
        <begin position="44"/>
        <end position="213"/>
    </location>
</feature>
<dbReference type="SUPFAM" id="SSF52540">
    <property type="entry name" value="P-loop containing nucleoside triphosphate hydrolases"/>
    <property type="match status" value="1"/>
</dbReference>
<evidence type="ECO:0000259" key="1">
    <source>
        <dbReference type="Pfam" id="PF20030"/>
    </source>
</evidence>
<dbReference type="PANTHER" id="PTHR32204:SF0">
    <property type="entry name" value="ATPASE RAVA"/>
    <property type="match status" value="1"/>
</dbReference>
<reference evidence="2 3" key="1">
    <citation type="submission" date="2017-08" db="EMBL/GenBank/DDBJ databases">
        <title>Infants hospitalized years apart are colonized by the same room-sourced microbial strains.</title>
        <authorList>
            <person name="Brooks B."/>
            <person name="Olm M.R."/>
            <person name="Firek B.A."/>
            <person name="Baker R."/>
            <person name="Thomas B.C."/>
            <person name="Morowitz M.J."/>
            <person name="Banfield J.F."/>
        </authorList>
    </citation>
    <scope>NUCLEOTIDE SEQUENCE [LARGE SCALE GENOMIC DNA]</scope>
    <source>
        <strain evidence="2">S2_003_000_R2_14</strain>
    </source>
</reference>
<protein>
    <submittedName>
        <fullName evidence="2">AAA family ATPase</fullName>
    </submittedName>
</protein>
<accession>A0A2W5TSA8</accession>
<sequence length="861" mass="94304">MGGEGCSITGRLAVSGRYTQRLVNAPSHWSDDARFTESAAAFRAFFGELREAFVERDTLFTQLELALLCREHVLVIGPPGTAKSAIAASVLGRIVDEQSGRPSLFSKQLAENTVQTDLIGPVDFKVLTETGRTEYLTEEGMLGAVHAFLDEVFDGRDMLLRSILNVLHERELKHGRKVTPGRCECAVMTSNRYLSEVLQRSPETLQAFADRISFICFAPKGFARRASRGQMLSRAQTGQRLSLQARLTLQQLDVLQAAVDAVEVPGVVAEGIEELADTLERELLAQVSKLPDYVPTKYFSQRSMVKALWALKAGVVRDRLYRRPERRLVAEPADLEMLRHFFLLGGPTEGDLEALLKGAADPRERAQLDIIRVEHRAFTQAFARLSPTLQQSLEREIADLHPQEELQTAEGQTRNWSAAVASTAAVSLRNKLVPGPRHLENRKLLLKAAEALLQALSLRVGRGMSGQGEGRGGVALLGSFGDVLELARRVPELQERLPELAREVAEFCRQTAAMVALQAEGTEFDDVMRVETIAGLAQTLTDELERTAELAQVLSVILPEVGTTLREHIAAVRERTGLALCRRAVSGFTPAARKLESLELLGVESRRLRELENLLVVLAPSTRGVRAQLLAPIAEAYARDMVAVQPFQRLNDLHRLVQAVVDNLSREGAAVEVALRAVRDDLERRVRGYAEGLGTLKATAPDAAKVLTGEAYTYYRQHLAAHEVEGELAALTALDGLLSRLAVPPLPAEIRSLVATAELHSAALRVRYLGAWWKQLDAALGGAGKAGTDAPKMFDALVKSRFPLLVTREGELVRLEGAIHRLGAGSTSRPQALDTLAAELASLQGAFTTFSRQVLDARARR</sequence>
<dbReference type="AlphaFoldDB" id="A0A2W5TSA8"/>
<dbReference type="InterPro" id="IPR050513">
    <property type="entry name" value="RavA_ATPases"/>
</dbReference>